<feature type="signal peptide" evidence="1">
    <location>
        <begin position="1"/>
        <end position="19"/>
    </location>
</feature>
<dbReference type="Proteomes" id="UP000724657">
    <property type="component" value="Unassembled WGS sequence"/>
</dbReference>
<reference evidence="2" key="2">
    <citation type="submission" date="2021-04" db="EMBL/GenBank/DDBJ databases">
        <authorList>
            <person name="Gilroy R."/>
        </authorList>
    </citation>
    <scope>NUCLEOTIDE SEQUENCE</scope>
    <source>
        <strain evidence="2">A6-441</strain>
    </source>
</reference>
<evidence type="ECO:0000313" key="3">
    <source>
        <dbReference type="Proteomes" id="UP000724657"/>
    </source>
</evidence>
<name>A0A9E2NXS6_9FUSO</name>
<evidence type="ECO:0008006" key="4">
    <source>
        <dbReference type="Google" id="ProtNLM"/>
    </source>
</evidence>
<keyword evidence="1" id="KW-0732">Signal</keyword>
<accession>A0A9E2NXS6</accession>
<feature type="chain" id="PRO_5038672042" description="Carboxypeptidase regulatory-like domain-containing protein" evidence="1">
    <location>
        <begin position="20"/>
        <end position="884"/>
    </location>
</feature>
<evidence type="ECO:0000256" key="1">
    <source>
        <dbReference type="SAM" id="SignalP"/>
    </source>
</evidence>
<gene>
    <name evidence="2" type="ORF">IAA47_09695</name>
</gene>
<proteinExistence type="predicted"/>
<sequence>MKKRYFLILFAITSLLAQAKTDDIEKLKRVMSPEDYAILTNTYVEKEGKQIYDLLINGELRSKTYSVWYKNQNMYFSLFNFFEAMNFTNYTQDKENGDISMFIGDSLENVIISVKENYIDYRVEKLALKKDDLVLDGKEIYIKSDIFKSIFLRNLRISQEEQRINMNLNFATPEEIKLRLDLTKNMIDRDNYKQEIVYENKNKLFELGYLRTEANKIFTRDKNSDDDSFKDDWEARLEYQGAFLYGELNAEYDIKEHLLGDVKLTYDDIHNKHTLELSSFKYGDNGARENGIRFWKDKGYLITGSKDYILKEDVPIGSRVELIYLGTVIDIQTATNGQVIFANRNIKEDREYILKIYTEDGKIYERIINTTSDYNQQNKGEWEYNFDVREDHVSDRYRINAMTYYGLTDSLTVGGGYIKEPRTINERYEYVDKGRGELVFSNSIKGYQYTLMSGGEKAFNNYVDDVTLKSTDDEYKYDFLGQIDIKDLRLKYQQENFGEYYSDKYEKVFSARWKPIKSLELEWEKVWKEKYADLSWSEDEISQRGDRYRIEYSKSYKSMLVTAEYEKSTLLDEEDEYSLNFYYTGFRTFTTRLENTWKDNGKYETAFSVFSNGNDLFDYTLEARYSEENKDSFTVRFNLNYNNWFNFESEADKRGNQQYKVGIDRITDLRNPKANIRSIESSPVEVTAFIDMNNNDKFDEDERVAKNIEIKLAGETKKTNSEGKAIFYGIPNRVLYDLNAEIKRPNLLQTPSPLKVEGKNTATIEAYLPIKPMSTLTGKINVAEILQLSEVEKAKIYENIIVKIKDFSGKELELAMPDETGVFEVSGLLPAKYLIEVTYIGIDYSIKGVDEVIQLSYIEKGKDGNLFVFNFDNEGIKLMKNDWL</sequence>
<reference evidence="2" key="1">
    <citation type="journal article" date="2021" name="PeerJ">
        <title>Extensive microbial diversity within the chicken gut microbiome revealed by metagenomics and culture.</title>
        <authorList>
            <person name="Gilroy R."/>
            <person name="Ravi A."/>
            <person name="Getino M."/>
            <person name="Pursley I."/>
            <person name="Horton D.L."/>
            <person name="Alikhan N.F."/>
            <person name="Baker D."/>
            <person name="Gharbi K."/>
            <person name="Hall N."/>
            <person name="Watson M."/>
            <person name="Adriaenssens E.M."/>
            <person name="Foster-Nyarko E."/>
            <person name="Jarju S."/>
            <person name="Secka A."/>
            <person name="Antonio M."/>
            <person name="Oren A."/>
            <person name="Chaudhuri R.R."/>
            <person name="La Ragione R."/>
            <person name="Hildebrand F."/>
            <person name="Pallen M.J."/>
        </authorList>
    </citation>
    <scope>NUCLEOTIDE SEQUENCE</scope>
    <source>
        <strain evidence="2">A6-441</strain>
    </source>
</reference>
<organism evidence="2 3">
    <name type="scientific">Candidatus Fusobacterium pullicola</name>
    <dbReference type="NCBI Taxonomy" id="2838601"/>
    <lineage>
        <taxon>Bacteria</taxon>
        <taxon>Fusobacteriati</taxon>
        <taxon>Fusobacteriota</taxon>
        <taxon>Fusobacteriia</taxon>
        <taxon>Fusobacteriales</taxon>
        <taxon>Fusobacteriaceae</taxon>
        <taxon>Fusobacterium</taxon>
    </lineage>
</organism>
<dbReference type="EMBL" id="JAHLFN010000084">
    <property type="protein sequence ID" value="MBU3843234.1"/>
    <property type="molecule type" value="Genomic_DNA"/>
</dbReference>
<protein>
    <recommendedName>
        <fullName evidence="4">Carboxypeptidase regulatory-like domain-containing protein</fullName>
    </recommendedName>
</protein>
<dbReference type="AlphaFoldDB" id="A0A9E2NXS6"/>
<comment type="caution">
    <text evidence="2">The sequence shown here is derived from an EMBL/GenBank/DDBJ whole genome shotgun (WGS) entry which is preliminary data.</text>
</comment>
<evidence type="ECO:0000313" key="2">
    <source>
        <dbReference type="EMBL" id="MBU3843234.1"/>
    </source>
</evidence>